<dbReference type="EMBL" id="JBHTAC010000033">
    <property type="protein sequence ID" value="MFC7245991.1"/>
    <property type="molecule type" value="Genomic_DNA"/>
</dbReference>
<dbReference type="RefSeq" id="WP_376808861.1">
    <property type="nucleotide sequence ID" value="NZ_JBHTAC010000033.1"/>
</dbReference>
<protein>
    <submittedName>
        <fullName evidence="1">Uncharacterized protein</fullName>
    </submittedName>
</protein>
<evidence type="ECO:0000313" key="1">
    <source>
        <dbReference type="EMBL" id="MFC7245991.1"/>
    </source>
</evidence>
<keyword evidence="2" id="KW-1185">Reference proteome</keyword>
<accession>A0ABW2H5U2</accession>
<proteinExistence type="predicted"/>
<gene>
    <name evidence="1" type="ORF">ACFQO7_26230</name>
</gene>
<organism evidence="1 2">
    <name type="scientific">Catellatospora aurea</name>
    <dbReference type="NCBI Taxonomy" id="1337874"/>
    <lineage>
        <taxon>Bacteria</taxon>
        <taxon>Bacillati</taxon>
        <taxon>Actinomycetota</taxon>
        <taxon>Actinomycetes</taxon>
        <taxon>Micromonosporales</taxon>
        <taxon>Micromonosporaceae</taxon>
        <taxon>Catellatospora</taxon>
    </lineage>
</organism>
<evidence type="ECO:0000313" key="2">
    <source>
        <dbReference type="Proteomes" id="UP001596392"/>
    </source>
</evidence>
<dbReference type="Proteomes" id="UP001596392">
    <property type="component" value="Unassembled WGS sequence"/>
</dbReference>
<sequence>MEISCTHAGGAISQASLSGAVGVPGGRRELSVYSRDGAWELPTDIHYPDAFANVRAEFAAVVRTWCSHELGARRGLYLQQLLSALG</sequence>
<reference evidence="2" key="1">
    <citation type="journal article" date="2019" name="Int. J. Syst. Evol. Microbiol.">
        <title>The Global Catalogue of Microorganisms (GCM) 10K type strain sequencing project: providing services to taxonomists for standard genome sequencing and annotation.</title>
        <authorList>
            <consortium name="The Broad Institute Genomics Platform"/>
            <consortium name="The Broad Institute Genome Sequencing Center for Infectious Disease"/>
            <person name="Wu L."/>
            <person name="Ma J."/>
        </authorList>
    </citation>
    <scope>NUCLEOTIDE SEQUENCE [LARGE SCALE GENOMIC DNA]</scope>
    <source>
        <strain evidence="2">CGMCC 1.9106</strain>
    </source>
</reference>
<comment type="caution">
    <text evidence="1">The sequence shown here is derived from an EMBL/GenBank/DDBJ whole genome shotgun (WGS) entry which is preliminary data.</text>
</comment>
<name>A0ABW2H5U2_9ACTN</name>